<dbReference type="SUPFAM" id="SSF48371">
    <property type="entry name" value="ARM repeat"/>
    <property type="match status" value="1"/>
</dbReference>
<sequence>MRNKFRPKHQRLILQCYPGGRSQEKHPNTSELSYLLYYVSTRRTKLQKVGRFLERKVRSDVWRGRAGNVQVTLDISKALIDRCPSDLNVFADFIISILMTVLNSNDLALCQYTDATFMAFCEHHDGGLLADDKEFVRKFVELLKLYMKVGERTKTTNDLGWVLVSLKAAKSIAASEAISTSNGQSRVQIDIIAPVILQQMYSDTEDDLLILDARATALESSSNEATTRTPRTSTGTIRPHHTDEVEDDSECGSPQHEASVLALQALRKLFDAIHDNGVSQIRYASIAVVHFIIDHPKNETWATNMIDLMARWTPVQLRFVIMRSLLEVTASLAINETSKHLVVTRLISSLLSSSVNLVGLSVLDVLHVLFSQILSHLHQQAKGVKDEDGTRKILLDKLALAIADLATHTYYSDQISDMVTEILVRLRPITDEEHHENANGNGTATLRTMREISEPPSTVGSYANLDKYIRKGKSQKNISHKPALVIGLKVVKEILTVANTVESGVTRNIVPLQAWNQTEWAITEKDAGVHIAYVDALLTYFDLEIGKDPEVFDVKKHSSSRSGFLARLHLALYDYCLELSNKQEDFEIINVILLTVVDRLGLYGILRGLPMVLQLQDTIHTVILDGHTTGGRPEKSKLPARNLISLDTIILMYISAVAKKLGIPDLEGVVEAEIAKRKAGTEWDESITNPPKPLSVSSKKTKAVVTKGNLHLAESSDNSEDEEETSSTAVVGTKTALAHVDRSVVKTYLQATTLKMPDEIKLELTAEWQRELIIRQGM</sequence>
<gene>
    <name evidence="4" type="ORF">LIPSTDRAFT_273048</name>
</gene>
<protein>
    <recommendedName>
        <fullName evidence="2">Protein EFR3</fullName>
    </recommendedName>
</protein>
<dbReference type="PANTHER" id="PTHR47766">
    <property type="entry name" value="PROTEIN EFR3"/>
    <property type="match status" value="1"/>
</dbReference>
<comment type="similarity">
    <text evidence="1">Belongs to the EFR3 family.</text>
</comment>
<dbReference type="OrthoDB" id="19232at2759"/>
<accession>A0A1E3Q8A4</accession>
<dbReference type="InterPro" id="IPR049150">
    <property type="entry name" value="EFR3_HEAT-like_rpt"/>
</dbReference>
<dbReference type="STRING" id="675824.A0A1E3Q8A4"/>
<organism evidence="4 5">
    <name type="scientific">Lipomyces starkeyi NRRL Y-11557</name>
    <dbReference type="NCBI Taxonomy" id="675824"/>
    <lineage>
        <taxon>Eukaryota</taxon>
        <taxon>Fungi</taxon>
        <taxon>Dikarya</taxon>
        <taxon>Ascomycota</taxon>
        <taxon>Saccharomycotina</taxon>
        <taxon>Lipomycetes</taxon>
        <taxon>Lipomycetales</taxon>
        <taxon>Lipomycetaceae</taxon>
        <taxon>Lipomyces</taxon>
    </lineage>
</organism>
<evidence type="ECO:0000256" key="2">
    <source>
        <dbReference type="ARBA" id="ARBA00017967"/>
    </source>
</evidence>
<feature type="region of interest" description="Disordered" evidence="3">
    <location>
        <begin position="680"/>
        <end position="730"/>
    </location>
</feature>
<dbReference type="InterPro" id="IPR016024">
    <property type="entry name" value="ARM-type_fold"/>
</dbReference>
<dbReference type="AlphaFoldDB" id="A0A1E3Q8A4"/>
<dbReference type="EMBL" id="KV454293">
    <property type="protein sequence ID" value="ODQ73850.1"/>
    <property type="molecule type" value="Genomic_DNA"/>
</dbReference>
<feature type="compositionally biased region" description="Low complexity" evidence="3">
    <location>
        <begin position="695"/>
        <end position="707"/>
    </location>
</feature>
<evidence type="ECO:0000256" key="1">
    <source>
        <dbReference type="ARBA" id="ARBA00010216"/>
    </source>
</evidence>
<keyword evidence="5" id="KW-1185">Reference proteome</keyword>
<dbReference type="Pfam" id="PF21072">
    <property type="entry name" value="EFR3"/>
    <property type="match status" value="1"/>
</dbReference>
<feature type="region of interest" description="Disordered" evidence="3">
    <location>
        <begin position="220"/>
        <end position="253"/>
    </location>
</feature>
<dbReference type="GO" id="GO:0072659">
    <property type="term" value="P:protein localization to plasma membrane"/>
    <property type="evidence" value="ECO:0007669"/>
    <property type="project" value="InterPro"/>
</dbReference>
<evidence type="ECO:0000313" key="5">
    <source>
        <dbReference type="Proteomes" id="UP000094385"/>
    </source>
</evidence>
<evidence type="ECO:0000313" key="4">
    <source>
        <dbReference type="EMBL" id="ODQ73850.1"/>
    </source>
</evidence>
<evidence type="ECO:0000256" key="3">
    <source>
        <dbReference type="SAM" id="MobiDB-lite"/>
    </source>
</evidence>
<name>A0A1E3Q8A4_LIPST</name>
<dbReference type="PANTHER" id="PTHR47766:SF1">
    <property type="entry name" value="PROTEIN EFR3"/>
    <property type="match status" value="1"/>
</dbReference>
<proteinExistence type="inferred from homology"/>
<dbReference type="Proteomes" id="UP000094385">
    <property type="component" value="Unassembled WGS sequence"/>
</dbReference>
<feature type="compositionally biased region" description="Low complexity" evidence="3">
    <location>
        <begin position="226"/>
        <end position="237"/>
    </location>
</feature>
<dbReference type="GO" id="GO:0005886">
    <property type="term" value="C:plasma membrane"/>
    <property type="evidence" value="ECO:0007669"/>
    <property type="project" value="TreeGrafter"/>
</dbReference>
<reference evidence="4 5" key="1">
    <citation type="journal article" date="2016" name="Proc. Natl. Acad. Sci. U.S.A.">
        <title>Comparative genomics of biotechnologically important yeasts.</title>
        <authorList>
            <person name="Riley R."/>
            <person name="Haridas S."/>
            <person name="Wolfe K.H."/>
            <person name="Lopes M.R."/>
            <person name="Hittinger C.T."/>
            <person name="Goeker M."/>
            <person name="Salamov A.A."/>
            <person name="Wisecaver J.H."/>
            <person name="Long T.M."/>
            <person name="Calvey C.H."/>
            <person name="Aerts A.L."/>
            <person name="Barry K.W."/>
            <person name="Choi C."/>
            <person name="Clum A."/>
            <person name="Coughlan A.Y."/>
            <person name="Deshpande S."/>
            <person name="Douglass A.P."/>
            <person name="Hanson S.J."/>
            <person name="Klenk H.-P."/>
            <person name="LaButti K.M."/>
            <person name="Lapidus A."/>
            <person name="Lindquist E.A."/>
            <person name="Lipzen A.M."/>
            <person name="Meier-Kolthoff J.P."/>
            <person name="Ohm R.A."/>
            <person name="Otillar R.P."/>
            <person name="Pangilinan J.L."/>
            <person name="Peng Y."/>
            <person name="Rokas A."/>
            <person name="Rosa C.A."/>
            <person name="Scheuner C."/>
            <person name="Sibirny A.A."/>
            <person name="Slot J.C."/>
            <person name="Stielow J.B."/>
            <person name="Sun H."/>
            <person name="Kurtzman C.P."/>
            <person name="Blackwell M."/>
            <person name="Grigoriev I.V."/>
            <person name="Jeffries T.W."/>
        </authorList>
    </citation>
    <scope>NUCLEOTIDE SEQUENCE [LARGE SCALE GENOMIC DNA]</scope>
    <source>
        <strain evidence="4 5">NRRL Y-11557</strain>
    </source>
</reference>
<dbReference type="InterPro" id="IPR039786">
    <property type="entry name" value="EFR3"/>
</dbReference>